<feature type="compositionally biased region" description="Polar residues" evidence="1">
    <location>
        <begin position="316"/>
        <end position="333"/>
    </location>
</feature>
<keyword evidence="3" id="KW-1185">Reference proteome</keyword>
<proteinExistence type="predicted"/>
<evidence type="ECO:0000313" key="2">
    <source>
        <dbReference type="EMBL" id="THV45838.1"/>
    </source>
</evidence>
<dbReference type="OrthoDB" id="3561892at2759"/>
<feature type="compositionally biased region" description="Polar residues" evidence="1">
    <location>
        <begin position="72"/>
        <end position="83"/>
    </location>
</feature>
<protein>
    <submittedName>
        <fullName evidence="2">Uncharacterized protein</fullName>
    </submittedName>
</protein>
<name>A0A4S8QLY8_9HELO</name>
<feature type="region of interest" description="Disordered" evidence="1">
    <location>
        <begin position="175"/>
        <end position="197"/>
    </location>
</feature>
<comment type="caution">
    <text evidence="2">The sequence shown here is derived from an EMBL/GenBank/DDBJ whole genome shotgun (WGS) entry which is preliminary data.</text>
</comment>
<feature type="region of interest" description="Disordered" evidence="1">
    <location>
        <begin position="361"/>
        <end position="437"/>
    </location>
</feature>
<feature type="region of interest" description="Disordered" evidence="1">
    <location>
        <begin position="225"/>
        <end position="347"/>
    </location>
</feature>
<accession>A0A4S8QLY8</accession>
<reference evidence="2 3" key="1">
    <citation type="submission" date="2017-12" db="EMBL/GenBank/DDBJ databases">
        <title>Comparative genomics of Botrytis spp.</title>
        <authorList>
            <person name="Valero-Jimenez C.A."/>
            <person name="Tapia P."/>
            <person name="Veloso J."/>
            <person name="Silva-Moreno E."/>
            <person name="Staats M."/>
            <person name="Valdes J.H."/>
            <person name="Van Kan J.A.L."/>
        </authorList>
    </citation>
    <scope>NUCLEOTIDE SEQUENCE [LARGE SCALE GENOMIC DNA]</scope>
    <source>
        <strain evidence="2 3">MUCL435</strain>
    </source>
</reference>
<organism evidence="2 3">
    <name type="scientific">Botrytis galanthina</name>
    <dbReference type="NCBI Taxonomy" id="278940"/>
    <lineage>
        <taxon>Eukaryota</taxon>
        <taxon>Fungi</taxon>
        <taxon>Dikarya</taxon>
        <taxon>Ascomycota</taxon>
        <taxon>Pezizomycotina</taxon>
        <taxon>Leotiomycetes</taxon>
        <taxon>Helotiales</taxon>
        <taxon>Sclerotiniaceae</taxon>
        <taxon>Botrytis</taxon>
    </lineage>
</organism>
<feature type="region of interest" description="Disordered" evidence="1">
    <location>
        <begin position="1"/>
        <end position="24"/>
    </location>
</feature>
<evidence type="ECO:0000313" key="3">
    <source>
        <dbReference type="Proteomes" id="UP000308671"/>
    </source>
</evidence>
<sequence length="591" mass="67669">MPLNPTQKSKLANKSAANDRANKQSWLHSKLHFLLPERNLKKSSKPQAKLIKARRHDVTGPHSKRKKHSRTENSYRSQAAQTETWRHDVTDSYPETNDSRDPSTPPPALTFSQKQADYYDNLSPETRKTYEYPLPAKAPEYKIPRKPSPTTPPPPALTFSQKQADYYDNLSPETRKTYGYPLPAKEPSHSRPGSSRMNAPVEQFQAQGLSFEMLENQYYSLEAQDRQNKKYHQTSAKSLRSEARFHKPSAVTTHHSPGEIPQIEARPLPPIPKPHRSSEVPIHSSARSQRPRIPSTPAPIENIRQLETGCSPRIRITSSSHQPAETPIYSSARSYRPRAPKIPTPSVDNVRLETGFLEKFPISHQPPTIPHQPSSRPHRPPTQLIPKPKSTVHFEQRPSQPVPNTLRERRRPPLEPPQPRLDRVEPHPPRTSSGKRTEKKRRWWKILWKIYSRSTAHGIEDEYRIKSRTLPPIRIEGPEAHLRTFSDVVNMTQNRLLAYLLTQELRELSPTQNITSYVKQVSVPPPHHTMPEEKARRVSKYTEHDIDGPIKRPPVFVFGPRPLVEHKIKRKPVPPKIIPPTVPPPASPDIV</sequence>
<dbReference type="EMBL" id="PQXL01000444">
    <property type="protein sequence ID" value="THV45838.1"/>
    <property type="molecule type" value="Genomic_DNA"/>
</dbReference>
<evidence type="ECO:0000256" key="1">
    <source>
        <dbReference type="SAM" id="MobiDB-lite"/>
    </source>
</evidence>
<dbReference type="AlphaFoldDB" id="A0A4S8QLY8"/>
<feature type="compositionally biased region" description="Polar residues" evidence="1">
    <location>
        <begin position="1"/>
        <end position="16"/>
    </location>
</feature>
<dbReference type="Proteomes" id="UP000308671">
    <property type="component" value="Unassembled WGS sequence"/>
</dbReference>
<feature type="region of interest" description="Disordered" evidence="1">
    <location>
        <begin position="37"/>
        <end position="159"/>
    </location>
</feature>
<feature type="compositionally biased region" description="Pro residues" evidence="1">
    <location>
        <begin position="146"/>
        <end position="156"/>
    </location>
</feature>
<gene>
    <name evidence="2" type="ORF">BGAL_0445g00010</name>
</gene>